<dbReference type="EMBL" id="CAINUL010000002">
    <property type="protein sequence ID" value="CAD0107674.1"/>
    <property type="molecule type" value="Genomic_DNA"/>
</dbReference>
<evidence type="ECO:0000313" key="3">
    <source>
        <dbReference type="Proteomes" id="UP000745764"/>
    </source>
</evidence>
<name>A0A9N8KFV4_9PEZI</name>
<feature type="non-terminal residue" evidence="2">
    <location>
        <position position="1"/>
    </location>
</feature>
<accession>A0A9N8KFV4</accession>
<organism evidence="2 3">
    <name type="scientific">Aureobasidium uvarum</name>
    <dbReference type="NCBI Taxonomy" id="2773716"/>
    <lineage>
        <taxon>Eukaryota</taxon>
        <taxon>Fungi</taxon>
        <taxon>Dikarya</taxon>
        <taxon>Ascomycota</taxon>
        <taxon>Pezizomycotina</taxon>
        <taxon>Dothideomycetes</taxon>
        <taxon>Dothideomycetidae</taxon>
        <taxon>Dothideales</taxon>
        <taxon>Saccotheciaceae</taxon>
        <taxon>Aureobasidium</taxon>
    </lineage>
</organism>
<feature type="compositionally biased region" description="Basic and acidic residues" evidence="1">
    <location>
        <begin position="284"/>
        <end position="295"/>
    </location>
</feature>
<gene>
    <name evidence="2" type="ORF">AWRI4620_LOCUS1929</name>
</gene>
<comment type="caution">
    <text evidence="2">The sequence shown here is derived from an EMBL/GenBank/DDBJ whole genome shotgun (WGS) entry which is preliminary data.</text>
</comment>
<dbReference type="OrthoDB" id="3886660at2759"/>
<keyword evidence="3" id="KW-1185">Reference proteome</keyword>
<evidence type="ECO:0000256" key="1">
    <source>
        <dbReference type="SAM" id="MobiDB-lite"/>
    </source>
</evidence>
<evidence type="ECO:0000313" key="2">
    <source>
        <dbReference type="EMBL" id="CAD0107674.1"/>
    </source>
</evidence>
<protein>
    <submittedName>
        <fullName evidence="2">Uncharacterized protein</fullName>
    </submittedName>
</protein>
<reference evidence="2" key="1">
    <citation type="submission" date="2020-06" db="EMBL/GenBank/DDBJ databases">
        <authorList>
            <person name="Onetto C."/>
        </authorList>
    </citation>
    <scope>NUCLEOTIDE SEQUENCE</scope>
</reference>
<feature type="region of interest" description="Disordered" evidence="1">
    <location>
        <begin position="1"/>
        <end position="34"/>
    </location>
</feature>
<dbReference type="Proteomes" id="UP000745764">
    <property type="component" value="Unassembled WGS sequence"/>
</dbReference>
<feature type="compositionally biased region" description="Basic and acidic residues" evidence="1">
    <location>
        <begin position="1"/>
        <end position="13"/>
    </location>
</feature>
<sequence>MKDASECDSRDTSSDDFVDVPAHRRSEGDGTPIIPRTMAYDLSLHPPIMAYDPNLDPRYKILRTGQRPGYDEWIPASALTGSFPLHSTQDDTITQFRCFEDYAKSAQAERDFAERKCEEIQFVAIAEKERLQKHLTLAKEDLESMRFLRDQDKADLESLRSFRDSISQDLAEAKAQLAAIESQRIDPTSSCQTCRCVVDENLRVLFKNKDLEAQLEQSARDAEKAQESIAGGNNTFAVIDKVIAKQRTEIAEHKAEVDEYKAEIARLRTKIAELQVSEPSSDSVEEKERAHEGSIEHSETVEHCKCYCPLIMRITVWVGGASGKDTDLALVKMDPDTPFKAVLEDMRRHHPLKVLRQKSTGRYIFDSDTPSDLAMKNEEELDFIQECGEPLYMLDATTDGAKSWRGKNSRI</sequence>
<proteinExistence type="predicted"/>
<dbReference type="AlphaFoldDB" id="A0A9N8KFV4"/>
<feature type="region of interest" description="Disordered" evidence="1">
    <location>
        <begin position="276"/>
        <end position="295"/>
    </location>
</feature>